<evidence type="ECO:0000256" key="1">
    <source>
        <dbReference type="SAM" id="MobiDB-lite"/>
    </source>
</evidence>
<feature type="domain" description="DWNN" evidence="2">
    <location>
        <begin position="4"/>
        <end position="81"/>
    </location>
</feature>
<protein>
    <recommendedName>
        <fullName evidence="2">DWNN domain-containing protein</fullName>
    </recommendedName>
</protein>
<dbReference type="EMBL" id="CAJOBP010000329">
    <property type="protein sequence ID" value="CAF4162776.1"/>
    <property type="molecule type" value="Genomic_DNA"/>
</dbReference>
<comment type="caution">
    <text evidence="3">The sequence shown here is derived from an EMBL/GenBank/DDBJ whole genome shotgun (WGS) entry which is preliminary data.</text>
</comment>
<name>A0A819ZGE9_9BILA</name>
<dbReference type="SMART" id="SM01180">
    <property type="entry name" value="DWNN"/>
    <property type="match status" value="1"/>
</dbReference>
<dbReference type="Proteomes" id="UP000663873">
    <property type="component" value="Unassembled WGS sequence"/>
</dbReference>
<dbReference type="PROSITE" id="PS51282">
    <property type="entry name" value="DWNN"/>
    <property type="match status" value="1"/>
</dbReference>
<evidence type="ECO:0000313" key="3">
    <source>
        <dbReference type="EMBL" id="CAF4162776.1"/>
    </source>
</evidence>
<proteinExistence type="predicted"/>
<keyword evidence="4" id="KW-1185">Reference proteome</keyword>
<dbReference type="InterPro" id="IPR014891">
    <property type="entry name" value="DWNN_domain"/>
</dbReference>
<organism evidence="3 4">
    <name type="scientific">Rotaria socialis</name>
    <dbReference type="NCBI Taxonomy" id="392032"/>
    <lineage>
        <taxon>Eukaryota</taxon>
        <taxon>Metazoa</taxon>
        <taxon>Spiralia</taxon>
        <taxon>Gnathifera</taxon>
        <taxon>Rotifera</taxon>
        <taxon>Eurotatoria</taxon>
        <taxon>Bdelloidea</taxon>
        <taxon>Philodinida</taxon>
        <taxon>Philodinidae</taxon>
        <taxon>Rotaria</taxon>
    </lineage>
</organism>
<accession>A0A819ZGE9</accession>
<evidence type="ECO:0000259" key="2">
    <source>
        <dbReference type="PROSITE" id="PS51282"/>
    </source>
</evidence>
<reference evidence="3" key="1">
    <citation type="submission" date="2021-02" db="EMBL/GenBank/DDBJ databases">
        <authorList>
            <person name="Nowell W R."/>
        </authorList>
    </citation>
    <scope>NUCLEOTIDE SEQUENCE</scope>
</reference>
<feature type="compositionally biased region" description="Basic and acidic residues" evidence="1">
    <location>
        <begin position="139"/>
        <end position="148"/>
    </location>
</feature>
<evidence type="ECO:0000313" key="4">
    <source>
        <dbReference type="Proteomes" id="UP000663873"/>
    </source>
</evidence>
<dbReference type="Pfam" id="PF08783">
    <property type="entry name" value="DWNN"/>
    <property type="match status" value="1"/>
</dbReference>
<gene>
    <name evidence="3" type="ORF">UJA718_LOCUS4172</name>
</gene>
<feature type="region of interest" description="Disordered" evidence="1">
    <location>
        <begin position="120"/>
        <end position="148"/>
    </location>
</feature>
<feature type="compositionally biased region" description="Polar residues" evidence="1">
    <location>
        <begin position="120"/>
        <end position="135"/>
    </location>
</feature>
<dbReference type="GO" id="GO:0008270">
    <property type="term" value="F:zinc ion binding"/>
    <property type="evidence" value="ECO:0007669"/>
    <property type="project" value="InterPro"/>
</dbReference>
<dbReference type="Gene3D" id="3.10.20.90">
    <property type="entry name" value="Phosphatidylinositol 3-kinase Catalytic Subunit, Chain A, domain 1"/>
    <property type="match status" value="1"/>
</dbReference>
<dbReference type="AlphaFoldDB" id="A0A819ZGE9"/>
<sequence length="148" mass="16493">MSIIRYRFKADKNFESVNIDGMNCSLGELKRLIAAKLSRSGSYYPKDDYDLIISNANTHEEYRDNSDLIPRNASVIVARRMRGAVDTLTPLSHQKPVASSDDIVKDILLPAIMHHNQNAATMSGTSSSTVETNMASVKKNPEVHTRLE</sequence>